<gene>
    <name evidence="1" type="ORF">C8P67_103315</name>
</gene>
<proteinExistence type="predicted"/>
<accession>A0A3E0ERC5</accession>
<sequence>MLFDNLFVKIINATLYVIVGEVIKTIKGRAYTKIRNCYKISIENQTSGITSTSTFTL</sequence>
<name>A0A3E0ERC5_9FLAO</name>
<dbReference type="Proteomes" id="UP000257136">
    <property type="component" value="Unassembled WGS sequence"/>
</dbReference>
<evidence type="ECO:0000313" key="2">
    <source>
        <dbReference type="Proteomes" id="UP000257136"/>
    </source>
</evidence>
<organism evidence="1 2">
    <name type="scientific">Flavobacterium aquicola</name>
    <dbReference type="NCBI Taxonomy" id="1682742"/>
    <lineage>
        <taxon>Bacteria</taxon>
        <taxon>Pseudomonadati</taxon>
        <taxon>Bacteroidota</taxon>
        <taxon>Flavobacteriia</taxon>
        <taxon>Flavobacteriales</taxon>
        <taxon>Flavobacteriaceae</taxon>
        <taxon>Flavobacterium</taxon>
    </lineage>
</organism>
<reference evidence="1 2" key="1">
    <citation type="submission" date="2018-08" db="EMBL/GenBank/DDBJ databases">
        <title>Genomic Encyclopedia of Archaeal and Bacterial Type Strains, Phase II (KMG-II): from individual species to whole genera.</title>
        <authorList>
            <person name="Goeker M."/>
        </authorList>
    </citation>
    <scope>NUCLEOTIDE SEQUENCE [LARGE SCALE GENOMIC DNA]</scope>
    <source>
        <strain evidence="1 2">DSM 100880</strain>
    </source>
</reference>
<evidence type="ECO:0000313" key="1">
    <source>
        <dbReference type="EMBL" id="REH00334.1"/>
    </source>
</evidence>
<keyword evidence="2" id="KW-1185">Reference proteome</keyword>
<dbReference type="AlphaFoldDB" id="A0A3E0ERC5"/>
<comment type="caution">
    <text evidence="1">The sequence shown here is derived from an EMBL/GenBank/DDBJ whole genome shotgun (WGS) entry which is preliminary data.</text>
</comment>
<dbReference type="EMBL" id="QUNI01000003">
    <property type="protein sequence ID" value="REH00334.1"/>
    <property type="molecule type" value="Genomic_DNA"/>
</dbReference>
<protein>
    <submittedName>
        <fullName evidence="1">Uncharacterized protein</fullName>
    </submittedName>
</protein>